<dbReference type="InterPro" id="IPR036390">
    <property type="entry name" value="WH_DNA-bd_sf"/>
</dbReference>
<dbReference type="SUPFAM" id="SSF46785">
    <property type="entry name" value="Winged helix' DNA-binding domain"/>
    <property type="match status" value="1"/>
</dbReference>
<accession>A0A375C5J2</accession>
<keyword evidence="4" id="KW-0804">Transcription</keyword>
<dbReference type="Proteomes" id="UP000256780">
    <property type="component" value="Chromosome CBM2587_b"/>
</dbReference>
<keyword evidence="3" id="KW-0238">DNA-binding</keyword>
<evidence type="ECO:0000256" key="4">
    <source>
        <dbReference type="ARBA" id="ARBA00023163"/>
    </source>
</evidence>
<dbReference type="AlphaFoldDB" id="A0A375C5J2"/>
<proteinExistence type="inferred from homology"/>
<gene>
    <name evidence="6" type="primary">lysR</name>
    <name evidence="6" type="ORF">CBM2587_B60163</name>
</gene>
<evidence type="ECO:0000256" key="2">
    <source>
        <dbReference type="ARBA" id="ARBA00023015"/>
    </source>
</evidence>
<comment type="caution">
    <text evidence="6">The sequence shown here is derived from an EMBL/GenBank/DDBJ whole genome shotgun (WGS) entry which is preliminary data.</text>
</comment>
<keyword evidence="2" id="KW-0805">Transcription regulation</keyword>
<dbReference type="Pfam" id="PF00126">
    <property type="entry name" value="HTH_1"/>
    <property type="match status" value="1"/>
</dbReference>
<dbReference type="PANTHER" id="PTHR30419:SF30">
    <property type="entry name" value="LYSR FAMILY TRANSCRIPTIONAL REGULATOR"/>
    <property type="match status" value="1"/>
</dbReference>
<evidence type="ECO:0000259" key="5">
    <source>
        <dbReference type="PROSITE" id="PS50931"/>
    </source>
</evidence>
<dbReference type="Pfam" id="PF03466">
    <property type="entry name" value="LysR_substrate"/>
    <property type="match status" value="1"/>
</dbReference>
<dbReference type="GO" id="GO:0005829">
    <property type="term" value="C:cytosol"/>
    <property type="evidence" value="ECO:0007669"/>
    <property type="project" value="TreeGrafter"/>
</dbReference>
<comment type="similarity">
    <text evidence="1">Belongs to the LysR transcriptional regulatory family.</text>
</comment>
<dbReference type="CDD" id="cd08440">
    <property type="entry name" value="PBP2_LTTR_like_4"/>
    <property type="match status" value="1"/>
</dbReference>
<evidence type="ECO:0000313" key="6">
    <source>
        <dbReference type="EMBL" id="SOY63123.1"/>
    </source>
</evidence>
<dbReference type="Gene3D" id="1.10.10.10">
    <property type="entry name" value="Winged helix-like DNA-binding domain superfamily/Winged helix DNA-binding domain"/>
    <property type="match status" value="1"/>
</dbReference>
<feature type="domain" description="HTH lysR-type" evidence="5">
    <location>
        <begin position="5"/>
        <end position="62"/>
    </location>
</feature>
<dbReference type="InterPro" id="IPR050950">
    <property type="entry name" value="HTH-type_LysR_regulators"/>
</dbReference>
<evidence type="ECO:0000256" key="3">
    <source>
        <dbReference type="ARBA" id="ARBA00023125"/>
    </source>
</evidence>
<organism evidence="6">
    <name type="scientific">Cupriavidus taiwanensis</name>
    <dbReference type="NCBI Taxonomy" id="164546"/>
    <lineage>
        <taxon>Bacteria</taxon>
        <taxon>Pseudomonadati</taxon>
        <taxon>Pseudomonadota</taxon>
        <taxon>Betaproteobacteria</taxon>
        <taxon>Burkholderiales</taxon>
        <taxon>Burkholderiaceae</taxon>
        <taxon>Cupriavidus</taxon>
    </lineage>
</organism>
<dbReference type="RefSeq" id="WP_116358369.1">
    <property type="nucleotide sequence ID" value="NZ_LT976854.1"/>
</dbReference>
<dbReference type="SUPFAM" id="SSF53850">
    <property type="entry name" value="Periplasmic binding protein-like II"/>
    <property type="match status" value="1"/>
</dbReference>
<name>A0A375C5J2_9BURK</name>
<dbReference type="OrthoDB" id="646694at2"/>
<sequence length="304" mass="33647">MNANITLRQLRAFVAVAESGQFTAAADTLCVTQAALSMLVKDLEDELGLKVFDRHTRMVRLTTSGQELLGMARRVLRDVEDGVQRTRETLSYARGRVALASATVLSNTLLVPFMARFRQDYPGIKLQFMDMAEQDLERALVDEEIDLGIGTYLEPHREITCTPLFTDTYRVAMPAAHPLARRRRIPWTALASEPLIALSPRSPLRRQLDSHLAALGITPNPVFEVSFPGTVFSMIRHGMGLSILPANARMLADAGDLVFRELGAPALQRTVGAFHLARRSPSPAAAMMLEALQAYVETHRDRLA</sequence>
<protein>
    <submittedName>
        <fullName evidence="6">Transcriptional regulator, LysR family</fullName>
    </submittedName>
</protein>
<dbReference type="InterPro" id="IPR005119">
    <property type="entry name" value="LysR_subst-bd"/>
</dbReference>
<dbReference type="PROSITE" id="PS50931">
    <property type="entry name" value="HTH_LYSR"/>
    <property type="match status" value="1"/>
</dbReference>
<dbReference type="GO" id="GO:0003700">
    <property type="term" value="F:DNA-binding transcription factor activity"/>
    <property type="evidence" value="ECO:0007669"/>
    <property type="project" value="InterPro"/>
</dbReference>
<dbReference type="InterPro" id="IPR000847">
    <property type="entry name" value="LysR_HTH_N"/>
</dbReference>
<dbReference type="GO" id="GO:0003677">
    <property type="term" value="F:DNA binding"/>
    <property type="evidence" value="ECO:0007669"/>
    <property type="project" value="UniProtKB-KW"/>
</dbReference>
<reference evidence="6" key="1">
    <citation type="submission" date="2018-01" db="EMBL/GenBank/DDBJ databases">
        <authorList>
            <person name="Clerissi C."/>
        </authorList>
    </citation>
    <scope>NUCLEOTIDE SEQUENCE</scope>
    <source>
        <strain evidence="6">Cupriavidus sp. LMG 19464</strain>
    </source>
</reference>
<dbReference type="InterPro" id="IPR036388">
    <property type="entry name" value="WH-like_DNA-bd_sf"/>
</dbReference>
<dbReference type="PANTHER" id="PTHR30419">
    <property type="entry name" value="HTH-TYPE TRANSCRIPTIONAL REGULATOR YBHD"/>
    <property type="match status" value="1"/>
</dbReference>
<dbReference type="Gene3D" id="3.40.190.290">
    <property type="match status" value="1"/>
</dbReference>
<dbReference type="PRINTS" id="PR00039">
    <property type="entry name" value="HTHLYSR"/>
</dbReference>
<dbReference type="FunFam" id="1.10.10.10:FF:000001">
    <property type="entry name" value="LysR family transcriptional regulator"/>
    <property type="match status" value="1"/>
</dbReference>
<dbReference type="EMBL" id="OFSQ01000035">
    <property type="protein sequence ID" value="SOY63123.1"/>
    <property type="molecule type" value="Genomic_DNA"/>
</dbReference>
<evidence type="ECO:0000256" key="1">
    <source>
        <dbReference type="ARBA" id="ARBA00009437"/>
    </source>
</evidence>